<keyword evidence="1" id="KW-0472">Membrane</keyword>
<evidence type="ECO:0000313" key="3">
    <source>
        <dbReference type="Proteomes" id="UP000636793"/>
    </source>
</evidence>
<dbReference type="Proteomes" id="UP000636793">
    <property type="component" value="Unassembled WGS sequence"/>
</dbReference>
<dbReference type="EMBL" id="BMHI01000003">
    <property type="protein sequence ID" value="GGB29667.1"/>
    <property type="molecule type" value="Genomic_DNA"/>
</dbReference>
<feature type="transmembrane region" description="Helical" evidence="1">
    <location>
        <begin position="12"/>
        <end position="45"/>
    </location>
</feature>
<keyword evidence="1" id="KW-1133">Transmembrane helix</keyword>
<accession>A0A916WS76</accession>
<evidence type="ECO:0000313" key="2">
    <source>
        <dbReference type="EMBL" id="GGB29667.1"/>
    </source>
</evidence>
<dbReference type="RefSeq" id="WP_188836876.1">
    <property type="nucleotide sequence ID" value="NZ_BMHI01000003.1"/>
</dbReference>
<keyword evidence="1" id="KW-0812">Transmembrane</keyword>
<protein>
    <submittedName>
        <fullName evidence="2">Uncharacterized protein</fullName>
    </submittedName>
</protein>
<comment type="caution">
    <text evidence="2">The sequence shown here is derived from an EMBL/GenBank/DDBJ whole genome shotgun (WGS) entry which is preliminary data.</text>
</comment>
<gene>
    <name evidence="2" type="ORF">GCM10011492_20110</name>
</gene>
<reference evidence="2" key="1">
    <citation type="journal article" date="2014" name="Int. J. Syst. Evol. Microbiol.">
        <title>Complete genome sequence of Corynebacterium casei LMG S-19264T (=DSM 44701T), isolated from a smear-ripened cheese.</title>
        <authorList>
            <consortium name="US DOE Joint Genome Institute (JGI-PGF)"/>
            <person name="Walter F."/>
            <person name="Albersmeier A."/>
            <person name="Kalinowski J."/>
            <person name="Ruckert C."/>
        </authorList>
    </citation>
    <scope>NUCLEOTIDE SEQUENCE</scope>
    <source>
        <strain evidence="2">CGMCC 1.15085</strain>
    </source>
</reference>
<sequence>MSDWPTSAKVIVVLLVLLIVVPAIFKLLWLAITAAVVLGIGYVAMQAINRKR</sequence>
<proteinExistence type="predicted"/>
<reference evidence="2" key="2">
    <citation type="submission" date="2020-09" db="EMBL/GenBank/DDBJ databases">
        <authorList>
            <person name="Sun Q."/>
            <person name="Zhou Y."/>
        </authorList>
    </citation>
    <scope>NUCLEOTIDE SEQUENCE</scope>
    <source>
        <strain evidence="2">CGMCC 1.15085</strain>
    </source>
</reference>
<dbReference type="AlphaFoldDB" id="A0A916WS76"/>
<organism evidence="2 3">
    <name type="scientific">Flexivirga endophytica</name>
    <dbReference type="NCBI Taxonomy" id="1849103"/>
    <lineage>
        <taxon>Bacteria</taxon>
        <taxon>Bacillati</taxon>
        <taxon>Actinomycetota</taxon>
        <taxon>Actinomycetes</taxon>
        <taxon>Micrococcales</taxon>
        <taxon>Dermacoccaceae</taxon>
        <taxon>Flexivirga</taxon>
    </lineage>
</organism>
<evidence type="ECO:0000256" key="1">
    <source>
        <dbReference type="SAM" id="Phobius"/>
    </source>
</evidence>
<keyword evidence="3" id="KW-1185">Reference proteome</keyword>
<name>A0A916WS76_9MICO</name>